<dbReference type="RefSeq" id="WP_404609290.1">
    <property type="nucleotide sequence ID" value="NZ_JBIYDN010000013.1"/>
</dbReference>
<organism evidence="7 8">
    <name type="scientific">Caballeronia udeis</name>
    <dbReference type="NCBI Taxonomy" id="1232866"/>
    <lineage>
        <taxon>Bacteria</taxon>
        <taxon>Pseudomonadati</taxon>
        <taxon>Pseudomonadota</taxon>
        <taxon>Betaproteobacteria</taxon>
        <taxon>Burkholderiales</taxon>
        <taxon>Burkholderiaceae</taxon>
        <taxon>Caballeronia</taxon>
    </lineage>
</organism>
<proteinExistence type="inferred from homology"/>
<dbReference type="Pfam" id="PF02668">
    <property type="entry name" value="TauD"/>
    <property type="match status" value="1"/>
</dbReference>
<keyword evidence="2" id="KW-0479">Metal-binding</keyword>
<keyword evidence="8" id="KW-1185">Reference proteome</keyword>
<dbReference type="InterPro" id="IPR003819">
    <property type="entry name" value="TauD/TfdA-like"/>
</dbReference>
<dbReference type="Gene3D" id="3.60.130.10">
    <property type="entry name" value="Clavaminate synthase-like"/>
    <property type="match status" value="1"/>
</dbReference>
<keyword evidence="4 7" id="KW-0560">Oxidoreductase</keyword>
<comment type="similarity">
    <text evidence="1">Belongs to the TfdA dioxygenase family.</text>
</comment>
<keyword evidence="3 7" id="KW-0223">Dioxygenase</keyword>
<sequence>MFSDIKKSSLSSVANAAASTHPSPSQAVPARALVDCGKWTGQQLSPTLGLEIHNISLATEFSDEEITSLRRLLGAYKVLVFRMQDLTPAAHVAFARRFGALEPAHPFISHHPDHPELVTFVHHSDNRGIENVFHSDTSFYREPSMGSVLRCVECPEVGGDTIFVNMVAAYEALPQAVKDKIDGLGAIHDACVAFGNRQPTAEGREELRKKIPPVEHPVVRTHPETGEKILFVNEAFTTHFANFRQVNDNVWNQDAPTQARDLFSYLLRQARTPEYQVRIQWAKDTVVFWDNRAVQHYAISDYYPSLRSMMRATIVGDRPR</sequence>
<dbReference type="InterPro" id="IPR051323">
    <property type="entry name" value="AtsK-like"/>
</dbReference>
<evidence type="ECO:0000256" key="4">
    <source>
        <dbReference type="ARBA" id="ARBA00023002"/>
    </source>
</evidence>
<protein>
    <submittedName>
        <fullName evidence="7">Taurine dioxygenase</fullName>
        <ecNumber evidence="7">1.14.11.17</ecNumber>
    </submittedName>
</protein>
<evidence type="ECO:0000256" key="3">
    <source>
        <dbReference type="ARBA" id="ARBA00022964"/>
    </source>
</evidence>
<dbReference type="SUPFAM" id="SSF51197">
    <property type="entry name" value="Clavaminate synthase-like"/>
    <property type="match status" value="1"/>
</dbReference>
<evidence type="ECO:0000256" key="2">
    <source>
        <dbReference type="ARBA" id="ARBA00022723"/>
    </source>
</evidence>
<evidence type="ECO:0000256" key="1">
    <source>
        <dbReference type="ARBA" id="ARBA00005896"/>
    </source>
</evidence>
<gene>
    <name evidence="7" type="ORF">ABH943_004263</name>
</gene>
<dbReference type="GO" id="GO:0000908">
    <property type="term" value="F:taurine dioxygenase activity"/>
    <property type="evidence" value="ECO:0007669"/>
    <property type="project" value="UniProtKB-EC"/>
</dbReference>
<name>A0ABW8MN74_9BURK</name>
<reference evidence="7 8" key="1">
    <citation type="submission" date="2024-11" db="EMBL/GenBank/DDBJ databases">
        <title>Using genomics to understand microbial adaptation to soil warming.</title>
        <authorList>
            <person name="Deangelis K.M. PhD."/>
        </authorList>
    </citation>
    <scope>NUCLEOTIDE SEQUENCE [LARGE SCALE GENOMIC DNA]</scope>
    <source>
        <strain evidence="7 8">GAS97</strain>
    </source>
</reference>
<evidence type="ECO:0000313" key="8">
    <source>
        <dbReference type="Proteomes" id="UP001620514"/>
    </source>
</evidence>
<accession>A0ABW8MN74</accession>
<evidence type="ECO:0000259" key="6">
    <source>
        <dbReference type="Pfam" id="PF02668"/>
    </source>
</evidence>
<feature type="domain" description="TauD/TfdA-like" evidence="6">
    <location>
        <begin position="42"/>
        <end position="313"/>
    </location>
</feature>
<dbReference type="Proteomes" id="UP001620514">
    <property type="component" value="Unassembled WGS sequence"/>
</dbReference>
<evidence type="ECO:0000313" key="7">
    <source>
        <dbReference type="EMBL" id="MFK4444241.1"/>
    </source>
</evidence>
<keyword evidence="5" id="KW-0408">Iron</keyword>
<dbReference type="PANTHER" id="PTHR30468:SF1">
    <property type="entry name" value="ALPHA-KETOGLUTARATE-DEPENDENT SULFONATE DIOXYGENASE"/>
    <property type="match status" value="1"/>
</dbReference>
<evidence type="ECO:0000256" key="5">
    <source>
        <dbReference type="ARBA" id="ARBA00023004"/>
    </source>
</evidence>
<comment type="caution">
    <text evidence="7">The sequence shown here is derived from an EMBL/GenBank/DDBJ whole genome shotgun (WGS) entry which is preliminary data.</text>
</comment>
<dbReference type="PANTHER" id="PTHR30468">
    <property type="entry name" value="ALPHA-KETOGLUTARATE-DEPENDENT SULFONATE DIOXYGENASE"/>
    <property type="match status" value="1"/>
</dbReference>
<dbReference type="EC" id="1.14.11.17" evidence="7"/>
<dbReference type="InterPro" id="IPR042098">
    <property type="entry name" value="TauD-like_sf"/>
</dbReference>
<dbReference type="EMBL" id="JBIYDN010000013">
    <property type="protein sequence ID" value="MFK4444241.1"/>
    <property type="molecule type" value="Genomic_DNA"/>
</dbReference>